<dbReference type="Bgee" id="WBGene00011397">
    <property type="expression patterns" value="Expressed in larva and 1 other cell type or tissue"/>
</dbReference>
<feature type="transmembrane region" description="Helical" evidence="1">
    <location>
        <begin position="59"/>
        <end position="77"/>
    </location>
</feature>
<feature type="transmembrane region" description="Helical" evidence="1">
    <location>
        <begin position="200"/>
        <end position="226"/>
    </location>
</feature>
<feature type="transmembrane region" description="Helical" evidence="1">
    <location>
        <begin position="97"/>
        <end position="119"/>
    </location>
</feature>
<dbReference type="AGR" id="WB:WBGene00011397"/>
<keyword evidence="1" id="KW-1133">Transmembrane helix</keyword>
<organism evidence="2 3">
    <name type="scientific">Caenorhabditis elegans</name>
    <dbReference type="NCBI Taxonomy" id="6239"/>
    <lineage>
        <taxon>Eukaryota</taxon>
        <taxon>Metazoa</taxon>
        <taxon>Ecdysozoa</taxon>
        <taxon>Nematoda</taxon>
        <taxon>Chromadorea</taxon>
        <taxon>Rhabditida</taxon>
        <taxon>Rhabditina</taxon>
        <taxon>Rhabditomorpha</taxon>
        <taxon>Rhabditoidea</taxon>
        <taxon>Rhabditidae</taxon>
        <taxon>Peloderinae</taxon>
        <taxon>Caenorhabditis</taxon>
    </lineage>
</organism>
<dbReference type="PANTHER" id="PTHR46891:SF8">
    <property type="entry name" value="SERPENTINE RECEPTOR, CLASS H"/>
    <property type="match status" value="1"/>
</dbReference>
<dbReference type="OMA" id="ADPRHWK"/>
<dbReference type="Proteomes" id="UP000001940">
    <property type="component" value="Chromosome V"/>
</dbReference>
<keyword evidence="3" id="KW-1185">Reference proteome</keyword>
<dbReference type="WormBase" id="T03E6.8">
    <property type="protein sequence ID" value="CE45463"/>
    <property type="gene ID" value="WBGene00011397"/>
</dbReference>
<keyword evidence="1" id="KW-0812">Transmembrane</keyword>
<sequence>MSNFSICSLDHLNSSVLFLVFRLVPLLSIPSYILAWVFITRNKSKVVQAVKKLYLKQMLINFMSVILLCTVICPLLIPPIPGYFMTGLLATLRLNVALPLVIMTHVVLLVSLVIMQLFKHQLVTLSDLRYTKKFELSVKIIRWLFYFCYLMMAVVAISILPALSIEFDVDGFRREAFEFFNNSVCFCPQMFIADPRQWEIYIPYFCSIFFGGICCFTGVSSVLTCLKIVYDSRKIVSRETLTLQRNFTFILMYQACVCVALIIVPLAIVSTLFYADISILDNGLHFLLLISSQGAVNNLMHIVSALWRKFRKKLRLQSNQSWKSTAMWSTTATNVVT</sequence>
<feature type="transmembrane region" description="Helical" evidence="1">
    <location>
        <begin position="247"/>
        <end position="274"/>
    </location>
</feature>
<dbReference type="PANTHER" id="PTHR46891">
    <property type="entry name" value="SERPENTINE RECEPTOR, CLASS H-RELATED"/>
    <property type="match status" value="1"/>
</dbReference>
<feature type="transmembrane region" description="Helical" evidence="1">
    <location>
        <begin position="286"/>
        <end position="307"/>
    </location>
</feature>
<feature type="transmembrane region" description="Helical" evidence="1">
    <location>
        <begin position="140"/>
        <end position="163"/>
    </location>
</feature>
<dbReference type="PaxDb" id="6239-T03E6.8"/>
<dbReference type="RefSeq" id="NP_507200.3">
    <property type="nucleotide sequence ID" value="NM_074799.4"/>
</dbReference>
<keyword evidence="1" id="KW-0472">Membrane</keyword>
<evidence type="ECO:0000313" key="2">
    <source>
        <dbReference type="EMBL" id="CAB07281.3"/>
    </source>
</evidence>
<dbReference type="FunCoup" id="O45740">
    <property type="interactions" value="1522"/>
</dbReference>
<keyword evidence="2" id="KW-0675">Receptor</keyword>
<protein>
    <submittedName>
        <fullName evidence="2">Serpentine Receptor, class H</fullName>
    </submittedName>
</protein>
<dbReference type="AlphaFoldDB" id="O45740"/>
<proteinExistence type="predicted"/>
<dbReference type="InterPro" id="IPR019422">
    <property type="entry name" value="7TM_GPCR_serpentine_rcpt_Srh"/>
</dbReference>
<feature type="transmembrane region" description="Helical" evidence="1">
    <location>
        <begin position="16"/>
        <end position="39"/>
    </location>
</feature>
<reference evidence="2 3" key="1">
    <citation type="journal article" date="1998" name="Science">
        <title>Genome sequence of the nematode C. elegans: a platform for investigating biology.</title>
        <authorList>
            <consortium name="The C. elegans sequencing consortium"/>
            <person name="Sulson J.E."/>
            <person name="Waterston R."/>
        </authorList>
    </citation>
    <scope>NUCLEOTIDE SEQUENCE [LARGE SCALE GENOMIC DNA]</scope>
    <source>
        <strain evidence="2 3">Bristol N2</strain>
    </source>
</reference>
<gene>
    <name evidence="2" type="ORF">CELE_T03E6.8</name>
    <name evidence="2 4" type="ORF">T03E6.8</name>
</gene>
<dbReference type="HOGENOM" id="CLU_799839_0_0_1"/>
<evidence type="ECO:0000313" key="4">
    <source>
        <dbReference type="WormBase" id="T03E6.8"/>
    </source>
</evidence>
<dbReference type="CTD" id="180112"/>
<evidence type="ECO:0000313" key="3">
    <source>
        <dbReference type="Proteomes" id="UP000001940"/>
    </source>
</evidence>
<dbReference type="Pfam" id="PF10318">
    <property type="entry name" value="7TM_GPCR_Srh"/>
    <property type="match status" value="1"/>
</dbReference>
<dbReference type="EMBL" id="BX284605">
    <property type="protein sequence ID" value="CAB07281.3"/>
    <property type="molecule type" value="Genomic_DNA"/>
</dbReference>
<name>O45740_CAEEL</name>
<dbReference type="PhylomeDB" id="O45740"/>
<dbReference type="GeneID" id="180112"/>
<accession>O45740</accession>
<evidence type="ECO:0000256" key="1">
    <source>
        <dbReference type="SAM" id="Phobius"/>
    </source>
</evidence>
<dbReference type="InParanoid" id="O45740"/>
<dbReference type="UCSC" id="T03E6.8">
    <property type="organism name" value="c. elegans"/>
</dbReference>
<dbReference type="eggNOG" id="ENOG502TFM9">
    <property type="taxonomic scope" value="Eukaryota"/>
</dbReference>
<dbReference type="KEGG" id="cel:CELE_T03E6.8"/>